<gene>
    <name evidence="1" type="ORF">L1987_44646</name>
</gene>
<reference evidence="1 2" key="2">
    <citation type="journal article" date="2022" name="Mol. Ecol. Resour.">
        <title>The genomes of chicory, endive, great burdock and yacon provide insights into Asteraceae paleo-polyploidization history and plant inulin production.</title>
        <authorList>
            <person name="Fan W."/>
            <person name="Wang S."/>
            <person name="Wang H."/>
            <person name="Wang A."/>
            <person name="Jiang F."/>
            <person name="Liu H."/>
            <person name="Zhao H."/>
            <person name="Xu D."/>
            <person name="Zhang Y."/>
        </authorList>
    </citation>
    <scope>NUCLEOTIDE SEQUENCE [LARGE SCALE GENOMIC DNA]</scope>
    <source>
        <strain evidence="2">cv. Yunnan</strain>
        <tissue evidence="1">Leaves</tissue>
    </source>
</reference>
<dbReference type="Proteomes" id="UP001056120">
    <property type="component" value="Linkage Group LG14"/>
</dbReference>
<comment type="caution">
    <text evidence="1">The sequence shown here is derived from an EMBL/GenBank/DDBJ whole genome shotgun (WGS) entry which is preliminary data.</text>
</comment>
<protein>
    <submittedName>
        <fullName evidence="1">Uncharacterized protein</fullName>
    </submittedName>
</protein>
<evidence type="ECO:0000313" key="2">
    <source>
        <dbReference type="Proteomes" id="UP001056120"/>
    </source>
</evidence>
<dbReference type="EMBL" id="CM042031">
    <property type="protein sequence ID" value="KAI3785527.1"/>
    <property type="molecule type" value="Genomic_DNA"/>
</dbReference>
<proteinExistence type="predicted"/>
<reference evidence="2" key="1">
    <citation type="journal article" date="2022" name="Mol. Ecol. Resour.">
        <title>The genomes of chicory, endive, great burdock and yacon provide insights into Asteraceae palaeo-polyploidization history and plant inulin production.</title>
        <authorList>
            <person name="Fan W."/>
            <person name="Wang S."/>
            <person name="Wang H."/>
            <person name="Wang A."/>
            <person name="Jiang F."/>
            <person name="Liu H."/>
            <person name="Zhao H."/>
            <person name="Xu D."/>
            <person name="Zhang Y."/>
        </authorList>
    </citation>
    <scope>NUCLEOTIDE SEQUENCE [LARGE SCALE GENOMIC DNA]</scope>
    <source>
        <strain evidence="2">cv. Yunnan</strain>
    </source>
</reference>
<organism evidence="1 2">
    <name type="scientific">Smallanthus sonchifolius</name>
    <dbReference type="NCBI Taxonomy" id="185202"/>
    <lineage>
        <taxon>Eukaryota</taxon>
        <taxon>Viridiplantae</taxon>
        <taxon>Streptophyta</taxon>
        <taxon>Embryophyta</taxon>
        <taxon>Tracheophyta</taxon>
        <taxon>Spermatophyta</taxon>
        <taxon>Magnoliopsida</taxon>
        <taxon>eudicotyledons</taxon>
        <taxon>Gunneridae</taxon>
        <taxon>Pentapetalae</taxon>
        <taxon>asterids</taxon>
        <taxon>campanulids</taxon>
        <taxon>Asterales</taxon>
        <taxon>Asteraceae</taxon>
        <taxon>Asteroideae</taxon>
        <taxon>Heliantheae alliance</taxon>
        <taxon>Millerieae</taxon>
        <taxon>Smallanthus</taxon>
    </lineage>
</organism>
<evidence type="ECO:0000313" key="1">
    <source>
        <dbReference type="EMBL" id="KAI3785527.1"/>
    </source>
</evidence>
<name>A0ACB9GQ10_9ASTR</name>
<accession>A0ACB9GQ10</accession>
<keyword evidence="2" id="KW-1185">Reference proteome</keyword>
<sequence>MLIMNEALEGEQPHQIDNQPPITTLKPILVNPHTSVGGSSSYKDALLDSCPTPEHVFLHDTECNALKTWKHCSVIANAKDMDVMFSSSHCANKFLYDYKHIWKAWFSNLTIWEGQFLDFERIAWLHVLGLPLHLWERVLLKSGNRIREEIMVAHMNDSFLCWVIEEYGNLVLDFLYDGYSSPHVDGSPPTPKVATPSSPSHSSSAKYNNFIVVSHYQTEGDNHPMEDVK</sequence>